<dbReference type="InterPro" id="IPR025476">
    <property type="entry name" value="Helitron_helicase-like"/>
</dbReference>
<feature type="region of interest" description="Disordered" evidence="2">
    <location>
        <begin position="1250"/>
        <end position="1287"/>
    </location>
</feature>
<keyword evidence="1" id="KW-0234">DNA repair</keyword>
<feature type="domain" description="Helitron helicase-like" evidence="4">
    <location>
        <begin position="474"/>
        <end position="685"/>
    </location>
</feature>
<dbReference type="GO" id="GO:0016887">
    <property type="term" value="F:ATP hydrolysis activity"/>
    <property type="evidence" value="ECO:0007669"/>
    <property type="project" value="RHEA"/>
</dbReference>
<dbReference type="Gene3D" id="3.40.50.300">
    <property type="entry name" value="P-loop containing nucleotide triphosphate hydrolases"/>
    <property type="match status" value="1"/>
</dbReference>
<feature type="region of interest" description="Disordered" evidence="2">
    <location>
        <begin position="725"/>
        <end position="753"/>
    </location>
</feature>
<keyword evidence="1" id="KW-0233">DNA recombination</keyword>
<dbReference type="GO" id="GO:0006281">
    <property type="term" value="P:DNA repair"/>
    <property type="evidence" value="ECO:0007669"/>
    <property type="project" value="UniProtKB-KW"/>
</dbReference>
<evidence type="ECO:0000313" key="7">
    <source>
        <dbReference type="Proteomes" id="UP000054097"/>
    </source>
</evidence>
<dbReference type="Pfam" id="PF14214">
    <property type="entry name" value="Helitron_like_N"/>
    <property type="match status" value="1"/>
</dbReference>
<gene>
    <name evidence="6" type="ORF">M408DRAFT_77987</name>
</gene>
<feature type="region of interest" description="Disordered" evidence="2">
    <location>
        <begin position="1025"/>
        <end position="1060"/>
    </location>
</feature>
<comment type="similarity">
    <text evidence="1">Belongs to the helicase family.</text>
</comment>
<evidence type="ECO:0000256" key="1">
    <source>
        <dbReference type="RuleBase" id="RU363044"/>
    </source>
</evidence>
<dbReference type="PANTHER" id="PTHR47642">
    <property type="entry name" value="ATP-DEPENDENT DNA HELICASE"/>
    <property type="match status" value="1"/>
</dbReference>
<accession>A0A0C3AET3</accession>
<dbReference type="InterPro" id="IPR051055">
    <property type="entry name" value="PIF1_helicase"/>
</dbReference>
<evidence type="ECO:0000313" key="6">
    <source>
        <dbReference type="EMBL" id="KIM23130.1"/>
    </source>
</evidence>
<evidence type="ECO:0000259" key="5">
    <source>
        <dbReference type="Pfam" id="PF20209"/>
    </source>
</evidence>
<feature type="compositionally biased region" description="Acidic residues" evidence="2">
    <location>
        <begin position="1259"/>
        <end position="1271"/>
    </location>
</feature>
<evidence type="ECO:0000259" key="4">
    <source>
        <dbReference type="Pfam" id="PF14214"/>
    </source>
</evidence>
<reference evidence="6 7" key="1">
    <citation type="submission" date="2014-04" db="EMBL/GenBank/DDBJ databases">
        <authorList>
            <consortium name="DOE Joint Genome Institute"/>
            <person name="Kuo A."/>
            <person name="Zuccaro A."/>
            <person name="Kohler A."/>
            <person name="Nagy L.G."/>
            <person name="Floudas D."/>
            <person name="Copeland A."/>
            <person name="Barry K.W."/>
            <person name="Cichocki N."/>
            <person name="Veneault-Fourrey C."/>
            <person name="LaButti K."/>
            <person name="Lindquist E.A."/>
            <person name="Lipzen A."/>
            <person name="Lundell T."/>
            <person name="Morin E."/>
            <person name="Murat C."/>
            <person name="Sun H."/>
            <person name="Tunlid A."/>
            <person name="Henrissat B."/>
            <person name="Grigoriev I.V."/>
            <person name="Hibbett D.S."/>
            <person name="Martin F."/>
            <person name="Nordberg H.P."/>
            <person name="Cantor M.N."/>
            <person name="Hua S.X."/>
        </authorList>
    </citation>
    <scope>NUCLEOTIDE SEQUENCE [LARGE SCALE GENOMIC DNA]</scope>
    <source>
        <strain evidence="6 7">MAFF 305830</strain>
    </source>
</reference>
<keyword evidence="1" id="KW-0067">ATP-binding</keyword>
<dbReference type="OrthoDB" id="432234at2759"/>
<keyword evidence="1" id="KW-0378">Hydrolase</keyword>
<evidence type="ECO:0000259" key="3">
    <source>
        <dbReference type="Pfam" id="PF05970"/>
    </source>
</evidence>
<dbReference type="STRING" id="933852.A0A0C3AET3"/>
<reference evidence="7" key="2">
    <citation type="submission" date="2015-01" db="EMBL/GenBank/DDBJ databases">
        <title>Evolutionary Origins and Diversification of the Mycorrhizal Mutualists.</title>
        <authorList>
            <consortium name="DOE Joint Genome Institute"/>
            <consortium name="Mycorrhizal Genomics Consortium"/>
            <person name="Kohler A."/>
            <person name="Kuo A."/>
            <person name="Nagy L.G."/>
            <person name="Floudas D."/>
            <person name="Copeland A."/>
            <person name="Barry K.W."/>
            <person name="Cichocki N."/>
            <person name="Veneault-Fourrey C."/>
            <person name="LaButti K."/>
            <person name="Lindquist E.A."/>
            <person name="Lipzen A."/>
            <person name="Lundell T."/>
            <person name="Morin E."/>
            <person name="Murat C."/>
            <person name="Riley R."/>
            <person name="Ohm R."/>
            <person name="Sun H."/>
            <person name="Tunlid A."/>
            <person name="Henrissat B."/>
            <person name="Grigoriev I.V."/>
            <person name="Hibbett D.S."/>
            <person name="Martin F."/>
        </authorList>
    </citation>
    <scope>NUCLEOTIDE SEQUENCE [LARGE SCALE GENOMIC DNA]</scope>
    <source>
        <strain evidence="7">MAFF 305830</strain>
    </source>
</reference>
<keyword evidence="1" id="KW-0347">Helicase</keyword>
<dbReference type="HOGENOM" id="CLU_001393_0_0_1"/>
<organism evidence="6 7">
    <name type="scientific">Serendipita vermifera MAFF 305830</name>
    <dbReference type="NCBI Taxonomy" id="933852"/>
    <lineage>
        <taxon>Eukaryota</taxon>
        <taxon>Fungi</taxon>
        <taxon>Dikarya</taxon>
        <taxon>Basidiomycota</taxon>
        <taxon>Agaricomycotina</taxon>
        <taxon>Agaricomycetes</taxon>
        <taxon>Sebacinales</taxon>
        <taxon>Serendipitaceae</taxon>
        <taxon>Serendipita</taxon>
    </lineage>
</organism>
<name>A0A0C3AET3_SERVB</name>
<dbReference type="EMBL" id="KN824342">
    <property type="protein sequence ID" value="KIM23130.1"/>
    <property type="molecule type" value="Genomic_DNA"/>
</dbReference>
<dbReference type="InterPro" id="IPR046700">
    <property type="entry name" value="DUF6570"/>
</dbReference>
<dbReference type="InterPro" id="IPR010285">
    <property type="entry name" value="DNA_helicase_pif1-like_DEAD"/>
</dbReference>
<dbReference type="GO" id="GO:0005524">
    <property type="term" value="F:ATP binding"/>
    <property type="evidence" value="ECO:0007669"/>
    <property type="project" value="UniProtKB-KW"/>
</dbReference>
<sequence length="1843" mass="205935">MAYLNAHQCSPICEKSVYCFIPLVRPRRLNTQDSASTRHQNVAIRAEAIAESHATVESYTPYTAPTTSLRNEIIKDWQAELSTENQKNGVCGCCSSVCRAVTLKKVPVDQINFKLLCNDDLPAHVLPISYNLAAYDNALLDPDGLSNKDMKEGSILLCKPCHKDLTSKKPQMPTLSLANWLYYGRDRLPPDIKEAFDSASVFEKSLICRGRASRITFRYCKNPESVEFGRNPATSQGYSKGNIIVMPQDSLSLTKSLPPSTDDIRDSLCILFIGSSTVPVAENVRKLAPCMVRKSRVSTLINFLINNNPHYAISDLFTGFSAENLDSLSLEQVENDEEFTPANIEIAHLDPTTSIGEIDVTADYTNRNDADPQDDSAGNSDLLIENVGYTDGDTSPANYNLMKLQAVQHCLSGGSFLQSRSGSQAENDFENPVLLSWLFPHLDPWGIGGFHEARRSRIISLEQQLRHLISIKNSPFASDPTFAFVFHNISQKKQATRDSLWRVKRHQHAEVTVKLLETPPDLLMRLQAKFEQNPKYHPTDEAEIQAIQLLAKIQSLNNRLPDSNGYKKRLRNEIRSMIHRFGAPSLFITINPSDVNNPLVRLIAGHDINLEDMTRGEPLSKFLRQKLVAKNPHIAAKFFDRVIKAFIQKILRYEGKKPGLFGKCNAYYGVVEAQGKGTLHCHFLIWIEGHYSPQKLRDTMAEDLAFKQQFFSYLESIIKCEPPGITREVSEEPGTTLNPPERPRDAPSPSTLPLPQCDRIPAEEFDDLFQRCVHDLVVENHWHRHNATCWKYLKRGEPKDDAHCRMRIDGSTRASTEIDPESGSILLRRLHPRVNCYNDVLAFLTQSNNDIKFIGSGEAAKALLYCITDYVTKATLPTHVGLSAIRVAMEKNGKKFDGDVLASPEIVSRSLFVKVANGILSRMEMSHQQIMGYILGNDDHYTGCKFATLFWGCFDRAVAAHFRSLDQQENEGFDATSELTIRLGGAGITTNNQYDDYVFRPENEPFSSRSLYKFVQHFHKVTISKVERTRGEEDSERNPRPRNPSGAFLPGHPSAATHRLSRKTTEVIPVMQGPTIPHPQKGPAAKEQWARAMVILFKPGRSIADLKDPQETWLDAYNRLVLSSELSCIVDNMLVLEECKDARDADMTARRSRPVFSHMDANAGDEVERLVMSLDLDGAQEVISGDMERCWEDEGEAPAVNQRAVAQALGIPLGEGEEDAELRDVATSLMVDDWQKEELKVHAAMMARLKKNKRKRDDSDDDSDDDLDEEETTHQAKRRRTLASSDVTTLEANAESLRLRTGMSTAHNPAIPNTNTVAQQVAHEFNLDSNPEQLRAFTIIADRVVRGGSQLLMYVGGVGGTGKSHLIKAIVELFKRLGRRSELQLSAPTGAAGVIIDGSTIHSLTGLPNKRNVKSDPLQEIWRGKTFLVLDEISMVGANLLADISARINIGKGNEESSRDTPFGAINVLFTGDFGQLKPVGERCLYSNELVDCVSAATSASTRGQNELLGATIWRQVTDVVILQKNQRQRDDPLYASLLGRVRSGSCFVDKNNPNERSDHSILSGRVLSRLTSADSILFSDAPIVVGRRAIRDPLNNLLLRSAAQKLGVSVHNYHSIDRLHGERLEDRVQQKMWKVSSTITKDTFGILPLFAGMRVMITENLAIGSRLVNGMEGIVKRVVYTIDENNRRYPEACYVLVKGSGVQLDGEELDVVPILPVARSFTYKPRLGKSISISRLQLPLIPAYSYTDYKSQGRTLERAIVDLKSAQSLQGVYVMLSRVKSLNGLAILHDFPTKFFGQRLSEELRNEFARLDELDHATTTAYAHLLRKDDAQVPVEEDAMDL</sequence>
<comment type="cofactor">
    <cofactor evidence="1">
        <name>Mg(2+)</name>
        <dbReference type="ChEBI" id="CHEBI:18420"/>
    </cofactor>
</comment>
<evidence type="ECO:0000256" key="2">
    <source>
        <dbReference type="SAM" id="MobiDB-lite"/>
    </source>
</evidence>
<dbReference type="GO" id="GO:0043139">
    <property type="term" value="F:5'-3' DNA helicase activity"/>
    <property type="evidence" value="ECO:0007669"/>
    <property type="project" value="UniProtKB-EC"/>
</dbReference>
<dbReference type="EC" id="5.6.2.3" evidence="1"/>
<proteinExistence type="inferred from homology"/>
<feature type="domain" description="DUF6570" evidence="5">
    <location>
        <begin position="170"/>
        <end position="315"/>
    </location>
</feature>
<dbReference type="PANTHER" id="PTHR47642:SF5">
    <property type="entry name" value="ATP-DEPENDENT DNA HELICASE"/>
    <property type="match status" value="1"/>
</dbReference>
<dbReference type="InterPro" id="IPR027417">
    <property type="entry name" value="P-loop_NTPase"/>
</dbReference>
<dbReference type="Proteomes" id="UP000054097">
    <property type="component" value="Unassembled WGS sequence"/>
</dbReference>
<dbReference type="Pfam" id="PF20209">
    <property type="entry name" value="DUF6570"/>
    <property type="match status" value="1"/>
</dbReference>
<comment type="catalytic activity">
    <reaction evidence="1">
        <text>ATP + H2O = ADP + phosphate + H(+)</text>
        <dbReference type="Rhea" id="RHEA:13065"/>
        <dbReference type="ChEBI" id="CHEBI:15377"/>
        <dbReference type="ChEBI" id="CHEBI:15378"/>
        <dbReference type="ChEBI" id="CHEBI:30616"/>
        <dbReference type="ChEBI" id="CHEBI:43474"/>
        <dbReference type="ChEBI" id="CHEBI:456216"/>
        <dbReference type="EC" id="5.6.2.3"/>
    </reaction>
</comment>
<dbReference type="SUPFAM" id="SSF52540">
    <property type="entry name" value="P-loop containing nucleoside triphosphate hydrolases"/>
    <property type="match status" value="2"/>
</dbReference>
<keyword evidence="7" id="KW-1185">Reference proteome</keyword>
<feature type="domain" description="DNA helicase Pif1-like DEAD-box helicase" evidence="3">
    <location>
        <begin position="1330"/>
        <end position="1531"/>
    </location>
</feature>
<keyword evidence="1" id="KW-0547">Nucleotide-binding</keyword>
<dbReference type="Pfam" id="PF05970">
    <property type="entry name" value="PIF1"/>
    <property type="match status" value="1"/>
</dbReference>
<dbReference type="GO" id="GO:0000723">
    <property type="term" value="P:telomere maintenance"/>
    <property type="evidence" value="ECO:0007669"/>
    <property type="project" value="InterPro"/>
</dbReference>
<dbReference type="GO" id="GO:0006310">
    <property type="term" value="P:DNA recombination"/>
    <property type="evidence" value="ECO:0007669"/>
    <property type="project" value="UniProtKB-KW"/>
</dbReference>
<feature type="compositionally biased region" description="Basic and acidic residues" evidence="2">
    <location>
        <begin position="1025"/>
        <end position="1039"/>
    </location>
</feature>
<keyword evidence="1" id="KW-0227">DNA damage</keyword>
<protein>
    <recommendedName>
        <fullName evidence="1">ATP-dependent DNA helicase</fullName>
        <ecNumber evidence="1">5.6.2.3</ecNumber>
    </recommendedName>
</protein>